<dbReference type="Proteomes" id="UP001140560">
    <property type="component" value="Unassembled WGS sequence"/>
</dbReference>
<evidence type="ECO:0000256" key="1">
    <source>
        <dbReference type="ARBA" id="ARBA00011961"/>
    </source>
</evidence>
<dbReference type="Pfam" id="PF03881">
    <property type="entry name" value="Fructosamin_kin"/>
    <property type="match status" value="1"/>
</dbReference>
<name>A0A9W9CLL9_9PLEO</name>
<dbReference type="GO" id="GO:0102193">
    <property type="term" value="F:protein-ribulosamine 3-kinase activity"/>
    <property type="evidence" value="ECO:0007669"/>
    <property type="project" value="UniProtKB-EC"/>
</dbReference>
<dbReference type="PANTHER" id="PTHR12149">
    <property type="entry name" value="FRUCTOSAMINE 3 KINASE-RELATED PROTEIN"/>
    <property type="match status" value="1"/>
</dbReference>
<reference evidence="3" key="1">
    <citation type="submission" date="2022-10" db="EMBL/GenBank/DDBJ databases">
        <title>Tapping the CABI collections for fungal endophytes: first genome assemblies for Collariella, Neodidymelliopsis, Ascochyta clinopodiicola, Didymella pomorum, Didymosphaeria variabile, Neocosmospora piperis and Neocucurbitaria cava.</title>
        <authorList>
            <person name="Hill R."/>
        </authorList>
    </citation>
    <scope>NUCLEOTIDE SEQUENCE</scope>
    <source>
        <strain evidence="3">IMI 356814</strain>
    </source>
</reference>
<dbReference type="Gene3D" id="3.90.1200.10">
    <property type="match status" value="1"/>
</dbReference>
<evidence type="ECO:0000256" key="2">
    <source>
        <dbReference type="ARBA" id="ARBA00048655"/>
    </source>
</evidence>
<organism evidence="3 4">
    <name type="scientific">Neocucurbitaria cava</name>
    <dbReference type="NCBI Taxonomy" id="798079"/>
    <lineage>
        <taxon>Eukaryota</taxon>
        <taxon>Fungi</taxon>
        <taxon>Dikarya</taxon>
        <taxon>Ascomycota</taxon>
        <taxon>Pezizomycotina</taxon>
        <taxon>Dothideomycetes</taxon>
        <taxon>Pleosporomycetidae</taxon>
        <taxon>Pleosporales</taxon>
        <taxon>Pleosporineae</taxon>
        <taxon>Cucurbitariaceae</taxon>
        <taxon>Neocucurbitaria</taxon>
    </lineage>
</organism>
<proteinExistence type="predicted"/>
<gene>
    <name evidence="3" type="ORF">N0V83_005948</name>
</gene>
<evidence type="ECO:0000313" key="4">
    <source>
        <dbReference type="Proteomes" id="UP001140560"/>
    </source>
</evidence>
<keyword evidence="4" id="KW-1185">Reference proteome</keyword>
<accession>A0A9W9CLL9</accession>
<dbReference type="SUPFAM" id="SSF56112">
    <property type="entry name" value="Protein kinase-like (PK-like)"/>
    <property type="match status" value="1"/>
</dbReference>
<comment type="caution">
    <text evidence="3">The sequence shown here is derived from an EMBL/GenBank/DDBJ whole genome shotgun (WGS) entry which is preliminary data.</text>
</comment>
<evidence type="ECO:0000313" key="3">
    <source>
        <dbReference type="EMBL" id="KAJ4368866.1"/>
    </source>
</evidence>
<dbReference type="AlphaFoldDB" id="A0A9W9CLL9"/>
<dbReference type="PANTHER" id="PTHR12149:SF8">
    <property type="entry name" value="PROTEIN-RIBULOSAMINE 3-KINASE"/>
    <property type="match status" value="1"/>
</dbReference>
<dbReference type="OrthoDB" id="5772781at2759"/>
<dbReference type="InterPro" id="IPR011009">
    <property type="entry name" value="Kinase-like_dom_sf"/>
</dbReference>
<dbReference type="EMBL" id="JAPEUY010000010">
    <property type="protein sequence ID" value="KAJ4368866.1"/>
    <property type="molecule type" value="Genomic_DNA"/>
</dbReference>
<dbReference type="EC" id="2.7.1.172" evidence="1"/>
<protein>
    <recommendedName>
        <fullName evidence="1">protein-ribulosamine 3-kinase</fullName>
        <ecNumber evidence="1">2.7.1.172</ecNumber>
    </recommendedName>
</protein>
<sequence>MALGEFESQKALAQYLPNNTAAPLAFGTFELDPSKSFFLTTYRELKEKTPDPSQLVEILAKLHNSSSSPTGKFGFHVTTFNGHVPLRNEWCDSWEEWYSRQLRSDIEWEHSVRGPDAEFDRVAEEFFKKVIPRLLRPLQSGGRTIRPVLVHGDMWHGNAQIDLDTDQVILFDSCCCYAHNELELHMMRQPRYRFTQEYVNRYKEVIRPSEPVEDFDDRNALYAM</sequence>
<dbReference type="InterPro" id="IPR016477">
    <property type="entry name" value="Fructo-/Ketosamine-3-kinase"/>
</dbReference>
<comment type="catalytic activity">
    <reaction evidence="2">
        <text>N(6)-D-ribulosyl-L-lysyl-[protein] + ATP = N(6)-(3-O-phospho-D-ribulosyl)-L-lysyl-[protein] + ADP + H(+)</text>
        <dbReference type="Rhea" id="RHEA:48432"/>
        <dbReference type="Rhea" id="RHEA-COMP:12103"/>
        <dbReference type="Rhea" id="RHEA-COMP:12104"/>
        <dbReference type="ChEBI" id="CHEBI:15378"/>
        <dbReference type="ChEBI" id="CHEBI:30616"/>
        <dbReference type="ChEBI" id="CHEBI:90418"/>
        <dbReference type="ChEBI" id="CHEBI:90420"/>
        <dbReference type="ChEBI" id="CHEBI:456216"/>
        <dbReference type="EC" id="2.7.1.172"/>
    </reaction>
    <physiologicalReaction direction="left-to-right" evidence="2">
        <dbReference type="Rhea" id="RHEA:48433"/>
    </physiologicalReaction>
</comment>